<evidence type="ECO:0000313" key="3">
    <source>
        <dbReference type="EMBL" id="OLU45997.1"/>
    </source>
</evidence>
<keyword evidence="1" id="KW-0238">DNA-binding</keyword>
<sequence>SLFHIALPFFIPPHSGIQIVLLMTFYHLNFQRFKGCTINTKSNLYVKGMVRNHRLAKAISDAGFGKLRQQLEYKCAQRGRKLTVIKRFEPTSKKCSHCGHVKTKLALSERTYICEACGMVMDRDLNAAINILAAGSASEAENGRGEDVRPSLSADLCEASTRQSLELSLATGHEN</sequence>
<dbReference type="AlphaFoldDB" id="A0A1U7NLW3"/>
<evidence type="ECO:0000256" key="1">
    <source>
        <dbReference type="ARBA" id="ARBA00023125"/>
    </source>
</evidence>
<dbReference type="InterPro" id="IPR010095">
    <property type="entry name" value="Cas12f1-like_TNB"/>
</dbReference>
<dbReference type="GeneID" id="78275766"/>
<dbReference type="RefSeq" id="WP_143356796.1">
    <property type="nucleotide sequence ID" value="NZ_MPKA01000076.1"/>
</dbReference>
<evidence type="ECO:0000313" key="4">
    <source>
        <dbReference type="Proteomes" id="UP000186705"/>
    </source>
</evidence>
<dbReference type="Pfam" id="PF07282">
    <property type="entry name" value="Cas12f1-like_TNB"/>
    <property type="match status" value="1"/>
</dbReference>
<dbReference type="EMBL" id="MPKA01000076">
    <property type="protein sequence ID" value="OLU45997.1"/>
    <property type="molecule type" value="Genomic_DNA"/>
</dbReference>
<organism evidence="3 4">
    <name type="scientific">Dubosiella newyorkensis</name>
    <dbReference type="NCBI Taxonomy" id="1862672"/>
    <lineage>
        <taxon>Bacteria</taxon>
        <taxon>Bacillati</taxon>
        <taxon>Bacillota</taxon>
        <taxon>Erysipelotrichia</taxon>
        <taxon>Erysipelotrichales</taxon>
        <taxon>Erysipelotrichaceae</taxon>
        <taxon>Dubosiella</taxon>
    </lineage>
</organism>
<proteinExistence type="predicted"/>
<accession>A0A1U7NLW3</accession>
<dbReference type="OrthoDB" id="1653021at2"/>
<dbReference type="NCBIfam" id="NF040570">
    <property type="entry name" value="guided_TnpB"/>
    <property type="match status" value="1"/>
</dbReference>
<name>A0A1U7NLW3_9FIRM</name>
<feature type="domain" description="Cas12f1-like TNB" evidence="2">
    <location>
        <begin position="64"/>
        <end position="131"/>
    </location>
</feature>
<keyword evidence="4" id="KW-1185">Reference proteome</keyword>
<reference evidence="3 4" key="1">
    <citation type="submission" date="2016-11" db="EMBL/GenBank/DDBJ databases">
        <title>Description of two novel members of the family Erysipelotrichaceae: Ileibacterium lipovorans gen. nov., sp. nov. and Dubosiella newyorkensis, gen. nov., sp. nov.</title>
        <authorList>
            <person name="Cox L.M."/>
            <person name="Sohn J."/>
            <person name="Tyrrell K.L."/>
            <person name="Citron D.M."/>
            <person name="Lawson P.A."/>
            <person name="Patel N.B."/>
            <person name="Iizumi T."/>
            <person name="Perez-Perez G.I."/>
            <person name="Goldstein E.J."/>
            <person name="Blaser M.J."/>
        </authorList>
    </citation>
    <scope>NUCLEOTIDE SEQUENCE [LARGE SCALE GENOMIC DNA]</scope>
    <source>
        <strain evidence="3 4">NYU-BL-A4</strain>
    </source>
</reference>
<gene>
    <name evidence="3" type="ORF">BO225_07410</name>
</gene>
<dbReference type="Proteomes" id="UP000186705">
    <property type="component" value="Unassembled WGS sequence"/>
</dbReference>
<dbReference type="STRING" id="1862672.BO225_07410"/>
<evidence type="ECO:0000259" key="2">
    <source>
        <dbReference type="Pfam" id="PF07282"/>
    </source>
</evidence>
<comment type="caution">
    <text evidence="3">The sequence shown here is derived from an EMBL/GenBank/DDBJ whole genome shotgun (WGS) entry which is preliminary data.</text>
</comment>
<feature type="non-terminal residue" evidence="3">
    <location>
        <position position="1"/>
    </location>
</feature>
<dbReference type="GO" id="GO:0003677">
    <property type="term" value="F:DNA binding"/>
    <property type="evidence" value="ECO:0007669"/>
    <property type="project" value="UniProtKB-KW"/>
</dbReference>
<protein>
    <recommendedName>
        <fullName evidence="2">Cas12f1-like TNB domain-containing protein</fullName>
    </recommendedName>
</protein>